<comment type="caution">
    <text evidence="2">The sequence shown here is derived from an EMBL/GenBank/DDBJ whole genome shotgun (WGS) entry which is preliminary data.</text>
</comment>
<dbReference type="EMBL" id="JABWUV010000023">
    <property type="protein sequence ID" value="KAF6278887.1"/>
    <property type="molecule type" value="Genomic_DNA"/>
</dbReference>
<sequence length="124" mass="12946">MMRNKDKSHEEDSSPHSNASSNSASEEASGSDSGSQSESEQGSDPGSGHGSESNSSSESSESQSESESESAGSKSQPVLPEAKEKPASKKERIADVKKVSPLLYCTNCLQLGPASRPFFPGEAH</sequence>
<proteinExistence type="predicted"/>
<accession>A0A7J7RS80</accession>
<feature type="compositionally biased region" description="Basic and acidic residues" evidence="1">
    <location>
        <begin position="1"/>
        <end position="14"/>
    </location>
</feature>
<dbReference type="Proteomes" id="UP000527355">
    <property type="component" value="Unassembled WGS sequence"/>
</dbReference>
<evidence type="ECO:0000313" key="2">
    <source>
        <dbReference type="EMBL" id="KAF6278887.1"/>
    </source>
</evidence>
<evidence type="ECO:0000256" key="1">
    <source>
        <dbReference type="SAM" id="MobiDB-lite"/>
    </source>
</evidence>
<dbReference type="AlphaFoldDB" id="A0A7J7RS80"/>
<organism evidence="2 3">
    <name type="scientific">Myotis myotis</name>
    <name type="common">Greater mouse-eared bat</name>
    <name type="synonym">Vespertilio myotis</name>
    <dbReference type="NCBI Taxonomy" id="51298"/>
    <lineage>
        <taxon>Eukaryota</taxon>
        <taxon>Metazoa</taxon>
        <taxon>Chordata</taxon>
        <taxon>Craniata</taxon>
        <taxon>Vertebrata</taxon>
        <taxon>Euteleostomi</taxon>
        <taxon>Mammalia</taxon>
        <taxon>Eutheria</taxon>
        <taxon>Laurasiatheria</taxon>
        <taxon>Chiroptera</taxon>
        <taxon>Yangochiroptera</taxon>
        <taxon>Vespertilionidae</taxon>
        <taxon>Myotis</taxon>
    </lineage>
</organism>
<name>A0A7J7RS80_MYOMY</name>
<feature type="compositionally biased region" description="Low complexity" evidence="1">
    <location>
        <begin position="15"/>
        <end position="75"/>
    </location>
</feature>
<feature type="compositionally biased region" description="Basic and acidic residues" evidence="1">
    <location>
        <begin position="81"/>
        <end position="96"/>
    </location>
</feature>
<gene>
    <name evidence="2" type="ORF">mMyoMyo1_010218</name>
</gene>
<feature type="region of interest" description="Disordered" evidence="1">
    <location>
        <begin position="1"/>
        <end position="96"/>
    </location>
</feature>
<reference evidence="2 3" key="1">
    <citation type="journal article" date="2020" name="Nature">
        <title>Six reference-quality genomes reveal evolution of bat adaptations.</title>
        <authorList>
            <person name="Jebb D."/>
            <person name="Huang Z."/>
            <person name="Pippel M."/>
            <person name="Hughes G.M."/>
            <person name="Lavrichenko K."/>
            <person name="Devanna P."/>
            <person name="Winkler S."/>
            <person name="Jermiin L.S."/>
            <person name="Skirmuntt E.C."/>
            <person name="Katzourakis A."/>
            <person name="Burkitt-Gray L."/>
            <person name="Ray D.A."/>
            <person name="Sullivan K.A.M."/>
            <person name="Roscito J.G."/>
            <person name="Kirilenko B.M."/>
            <person name="Davalos L.M."/>
            <person name="Corthals A.P."/>
            <person name="Power M.L."/>
            <person name="Jones G."/>
            <person name="Ransome R.D."/>
            <person name="Dechmann D.K.N."/>
            <person name="Locatelli A.G."/>
            <person name="Puechmaille S.J."/>
            <person name="Fedrigo O."/>
            <person name="Jarvis E.D."/>
            <person name="Hiller M."/>
            <person name="Vernes S.C."/>
            <person name="Myers E.W."/>
            <person name="Teeling E.C."/>
        </authorList>
    </citation>
    <scope>NUCLEOTIDE SEQUENCE [LARGE SCALE GENOMIC DNA]</scope>
    <source>
        <strain evidence="2">MMyoMyo1</strain>
        <tissue evidence="2">Flight muscle</tissue>
    </source>
</reference>
<evidence type="ECO:0000313" key="3">
    <source>
        <dbReference type="Proteomes" id="UP000527355"/>
    </source>
</evidence>
<keyword evidence="3" id="KW-1185">Reference proteome</keyword>
<protein>
    <submittedName>
        <fullName evidence="2">Uncharacterized protein</fullName>
    </submittedName>
</protein>